<feature type="signal peptide" evidence="1">
    <location>
        <begin position="1"/>
        <end position="19"/>
    </location>
</feature>
<evidence type="ECO:0000313" key="2">
    <source>
        <dbReference type="EMBL" id="CAE7254927.1"/>
    </source>
</evidence>
<name>A0A812M0A7_9DINO</name>
<reference evidence="2" key="1">
    <citation type="submission" date="2021-02" db="EMBL/GenBank/DDBJ databases">
        <authorList>
            <person name="Dougan E. K."/>
            <person name="Rhodes N."/>
            <person name="Thang M."/>
            <person name="Chan C."/>
        </authorList>
    </citation>
    <scope>NUCLEOTIDE SEQUENCE</scope>
</reference>
<comment type="caution">
    <text evidence="2">The sequence shown here is derived from an EMBL/GenBank/DDBJ whole genome shotgun (WGS) entry which is preliminary data.</text>
</comment>
<dbReference type="Proteomes" id="UP000604046">
    <property type="component" value="Unassembled WGS sequence"/>
</dbReference>
<accession>A0A812M0A7</accession>
<organism evidence="2 3">
    <name type="scientific">Symbiodinium natans</name>
    <dbReference type="NCBI Taxonomy" id="878477"/>
    <lineage>
        <taxon>Eukaryota</taxon>
        <taxon>Sar</taxon>
        <taxon>Alveolata</taxon>
        <taxon>Dinophyceae</taxon>
        <taxon>Suessiales</taxon>
        <taxon>Symbiodiniaceae</taxon>
        <taxon>Symbiodinium</taxon>
    </lineage>
</organism>
<protein>
    <submittedName>
        <fullName evidence="2">Tsf protein</fullName>
    </submittedName>
</protein>
<evidence type="ECO:0000313" key="3">
    <source>
        <dbReference type="Proteomes" id="UP000604046"/>
    </source>
</evidence>
<evidence type="ECO:0000256" key="1">
    <source>
        <dbReference type="SAM" id="SignalP"/>
    </source>
</evidence>
<keyword evidence="1" id="KW-0732">Signal</keyword>
<dbReference type="AlphaFoldDB" id="A0A812M0A7"/>
<proteinExistence type="predicted"/>
<feature type="chain" id="PRO_5032908300" evidence="1">
    <location>
        <begin position="20"/>
        <end position="431"/>
    </location>
</feature>
<keyword evidence="3" id="KW-1185">Reference proteome</keyword>
<dbReference type="EMBL" id="CAJNDS010001313">
    <property type="protein sequence ID" value="CAE7254927.1"/>
    <property type="molecule type" value="Genomic_DNA"/>
</dbReference>
<dbReference type="OrthoDB" id="277235at2759"/>
<sequence>MGNVRARTAMALVFGISLATRLRTGFLSASPGPRRPASEVWIPDAPKLSSTTDMPPRSPHTASWAAAFALAGAACAGPRELRRLSMQSKHDKKTFRGKLHAHSFGKYRLRKNKARRIQAMKNGTFDPDTTMQQGQPEPEHSWDYDNLIENPIYYAPDYLKDAMKDYWDDVNEAMRQKWKDYMGIKGSQRYFKNWTPPGVSPWLQQAQPPVMVPSNQRLNLRVAPDLHFTEKDNPDEELQEVYASVPRALWTEIINLHGEWPWCDYTWVGKAIGTLINFVSIGICMIPVVVFSDGFIAKVKAGEAPCLRAPLRSPVLQLSDALSIASFRGVSLCFSAGSKHCGRRGFDNERNGRAPLAAGLQGLGSWQQRSLECYDLQPSRIWRQDSSGFNMLYEHLLPPAARPHPPLGECAKVVTQSDVVTPFRLSDQLST</sequence>
<gene>
    <name evidence="2" type="primary">tsf</name>
    <name evidence="2" type="ORF">SNAT2548_LOCUS12930</name>
</gene>